<evidence type="ECO:0000313" key="2">
    <source>
        <dbReference type="EMBL" id="RNF26573.1"/>
    </source>
</evidence>
<organism evidence="2 3">
    <name type="scientific">Trypanosoma conorhini</name>
    <dbReference type="NCBI Taxonomy" id="83891"/>
    <lineage>
        <taxon>Eukaryota</taxon>
        <taxon>Discoba</taxon>
        <taxon>Euglenozoa</taxon>
        <taxon>Kinetoplastea</taxon>
        <taxon>Metakinetoplastina</taxon>
        <taxon>Trypanosomatida</taxon>
        <taxon>Trypanosomatidae</taxon>
        <taxon>Trypanosoma</taxon>
    </lineage>
</organism>
<sequence>MWSGVVAAVNAVLGQATGALMDFKARTIELFLTWQYGNQVEGLRRKRSHHRQRRHRQQLVSRASPTADSPRASHADEAEVDHRQAVAGLALLAQRVPNLMGGYCRQMLQTFYGKPFTTLAEAKLRREKISENVWLYRLKARSSRTSVLVSGTTNVDAAPRLSSHATSAYAQQPVGDDIPLLVWLVMPWESEASVALRFVLRLAHSLGCDALLVTVPMDNAGGASETVQLLFDMMEAGKRKTHARRVLIGGSDLAAMFVLLLLERRCPLLHVGAYAAAGAEVARRAFCQGVILVDPFVGWDTSVPLRHFTAGSSPPRERGGGFEGRGAAQPRSTASLSAKDRFKQLVINSSGGCIQQWFPSPITYEPPPIVVLVDDDGFWLQEQSDFNARVDRLGAEAKEERVFFLSYTIETRAAGALLSQGCRIELERLWRMVEQFLGELLAREEPSAASTPSADGRHFCGEDRGARPHLCEGELTFRAAFAP</sequence>
<protein>
    <submittedName>
        <fullName evidence="2">Uncharacterized protein</fullName>
    </submittedName>
</protein>
<proteinExistence type="predicted"/>
<accession>A0A422Q9C3</accession>
<dbReference type="AlphaFoldDB" id="A0A422Q9C3"/>
<dbReference type="OrthoDB" id="251969at2759"/>
<gene>
    <name evidence="2" type="ORF">Tco025E_01343</name>
</gene>
<reference evidence="2 3" key="1">
    <citation type="journal article" date="2018" name="BMC Genomics">
        <title>Genomic comparison of Trypanosoma conorhini and Trypanosoma rangeli to Trypanosoma cruzi strains of high and low virulence.</title>
        <authorList>
            <person name="Bradwell K.R."/>
            <person name="Koparde V.N."/>
            <person name="Matveyev A.V."/>
            <person name="Serrano M.G."/>
            <person name="Alves J.M."/>
            <person name="Parikh H."/>
            <person name="Huang B."/>
            <person name="Lee V."/>
            <person name="Espinosa-Alvarez O."/>
            <person name="Ortiz P.A."/>
            <person name="Costa-Martins A.G."/>
            <person name="Teixeira M.M."/>
            <person name="Buck G.A."/>
        </authorList>
    </citation>
    <scope>NUCLEOTIDE SEQUENCE [LARGE SCALE GENOMIC DNA]</scope>
    <source>
        <strain evidence="2 3">025E</strain>
    </source>
</reference>
<evidence type="ECO:0000313" key="3">
    <source>
        <dbReference type="Proteomes" id="UP000284403"/>
    </source>
</evidence>
<dbReference type="EMBL" id="MKKU01000036">
    <property type="protein sequence ID" value="RNF26573.1"/>
    <property type="molecule type" value="Genomic_DNA"/>
</dbReference>
<dbReference type="RefSeq" id="XP_029231779.1">
    <property type="nucleotide sequence ID" value="XM_029368281.1"/>
</dbReference>
<feature type="region of interest" description="Disordered" evidence="1">
    <location>
        <begin position="308"/>
        <end position="336"/>
    </location>
</feature>
<dbReference type="Proteomes" id="UP000284403">
    <property type="component" value="Unassembled WGS sequence"/>
</dbReference>
<feature type="region of interest" description="Disordered" evidence="1">
    <location>
        <begin position="43"/>
        <end position="78"/>
    </location>
</feature>
<keyword evidence="3" id="KW-1185">Reference proteome</keyword>
<evidence type="ECO:0000256" key="1">
    <source>
        <dbReference type="SAM" id="MobiDB-lite"/>
    </source>
</evidence>
<comment type="caution">
    <text evidence="2">The sequence shown here is derived from an EMBL/GenBank/DDBJ whole genome shotgun (WGS) entry which is preliminary data.</text>
</comment>
<dbReference type="GeneID" id="40314954"/>
<name>A0A422Q9C3_9TRYP</name>
<feature type="compositionally biased region" description="Basic residues" evidence="1">
    <location>
        <begin position="44"/>
        <end position="57"/>
    </location>
</feature>